<dbReference type="AlphaFoldDB" id="A0A9W8APB8"/>
<evidence type="ECO:0000313" key="3">
    <source>
        <dbReference type="Proteomes" id="UP001150925"/>
    </source>
</evidence>
<sequence>SYGWYFPLSAQPVEPQAEASQNTTGSISTSGTNTGNALHPLELIPEERLEDNETDPPPYGAISSGRDQQVGNNLPEYWDVFGETPLERLPPSPPAYSEQSPHDYSHLNLPTVITSKSVEDYNTGVNFTWNKWESLDDFETALPLHLMYMGKGDLGIIMFTKMFEIFHHRAHRVEGNIKEITWDVQSRMAYLAAIYNGDANLFNRIKEVNTDWDHSSLYVHYLYLAIVLDATSIVEMLLPQINCNDSYRFSEFITEKCLIVKKWLVQHPHFENVQGFNEELDKVELPHGWHPWEEIPHFSQNIIGPIATIPEDQNVDLDQLLLTSIAHAPFTYATAKSKSETAQSKGNI</sequence>
<protein>
    <submittedName>
        <fullName evidence="2">Uncharacterized protein</fullName>
    </submittedName>
</protein>
<reference evidence="2" key="1">
    <citation type="submission" date="2022-07" db="EMBL/GenBank/DDBJ databases">
        <title>Phylogenomic reconstructions and comparative analyses of Kickxellomycotina fungi.</title>
        <authorList>
            <person name="Reynolds N.K."/>
            <person name="Stajich J.E."/>
            <person name="Barry K."/>
            <person name="Grigoriev I.V."/>
            <person name="Crous P."/>
            <person name="Smith M.E."/>
        </authorList>
    </citation>
    <scope>NUCLEOTIDE SEQUENCE</scope>
    <source>
        <strain evidence="2">RSA 1196</strain>
    </source>
</reference>
<name>A0A9W8APB8_9FUNG</name>
<evidence type="ECO:0000313" key="2">
    <source>
        <dbReference type="EMBL" id="KAJ1954464.1"/>
    </source>
</evidence>
<dbReference type="EMBL" id="JANBPY010002568">
    <property type="protein sequence ID" value="KAJ1954464.1"/>
    <property type="molecule type" value="Genomic_DNA"/>
</dbReference>
<gene>
    <name evidence="2" type="ORF">IWQ62_005752</name>
</gene>
<accession>A0A9W8APB8</accession>
<feature type="non-terminal residue" evidence="2">
    <location>
        <position position="348"/>
    </location>
</feature>
<comment type="caution">
    <text evidence="2">The sequence shown here is derived from an EMBL/GenBank/DDBJ whole genome shotgun (WGS) entry which is preliminary data.</text>
</comment>
<feature type="compositionally biased region" description="Low complexity" evidence="1">
    <location>
        <begin position="22"/>
        <end position="36"/>
    </location>
</feature>
<keyword evidence="3" id="KW-1185">Reference proteome</keyword>
<feature type="region of interest" description="Disordered" evidence="1">
    <location>
        <begin position="13"/>
        <end position="38"/>
    </location>
</feature>
<proteinExistence type="predicted"/>
<dbReference type="Proteomes" id="UP001150925">
    <property type="component" value="Unassembled WGS sequence"/>
</dbReference>
<evidence type="ECO:0000256" key="1">
    <source>
        <dbReference type="SAM" id="MobiDB-lite"/>
    </source>
</evidence>
<organism evidence="2 3">
    <name type="scientific">Dispira parvispora</name>
    <dbReference type="NCBI Taxonomy" id="1520584"/>
    <lineage>
        <taxon>Eukaryota</taxon>
        <taxon>Fungi</taxon>
        <taxon>Fungi incertae sedis</taxon>
        <taxon>Zoopagomycota</taxon>
        <taxon>Kickxellomycotina</taxon>
        <taxon>Dimargaritomycetes</taxon>
        <taxon>Dimargaritales</taxon>
        <taxon>Dimargaritaceae</taxon>
        <taxon>Dispira</taxon>
    </lineage>
</organism>